<evidence type="ECO:0000313" key="3">
    <source>
        <dbReference type="Proteomes" id="UP001330016"/>
    </source>
</evidence>
<organism evidence="2 3">
    <name type="scientific">Schleiferilactobacillus harbinensis</name>
    <dbReference type="NCBI Taxonomy" id="304207"/>
    <lineage>
        <taxon>Bacteria</taxon>
        <taxon>Bacillati</taxon>
        <taxon>Bacillota</taxon>
        <taxon>Bacilli</taxon>
        <taxon>Lactobacillales</taxon>
        <taxon>Lactobacillaceae</taxon>
        <taxon>Schleiferilactobacillus</taxon>
    </lineage>
</organism>
<dbReference type="EMBL" id="JAQSGK010000003">
    <property type="protein sequence ID" value="MEE6714632.1"/>
    <property type="molecule type" value="Genomic_DNA"/>
</dbReference>
<protein>
    <recommendedName>
        <fullName evidence="4">WxL domain-containing protein</fullName>
    </recommendedName>
</protein>
<evidence type="ECO:0008006" key="4">
    <source>
        <dbReference type="Google" id="ProtNLM"/>
    </source>
</evidence>
<keyword evidence="3" id="KW-1185">Reference proteome</keyword>
<keyword evidence="1" id="KW-1133">Transmembrane helix</keyword>
<reference evidence="2 3" key="1">
    <citation type="submission" date="2023-02" db="EMBL/GenBank/DDBJ databases">
        <title>The predominant lactic acid bacteria and yeasts involved in the spontaneous fermentation of millet during the production of the traditional porridge Hausa koko in Ghana.</title>
        <authorList>
            <person name="Atter A."/>
            <person name="Diaz M."/>
        </authorList>
    </citation>
    <scope>NUCLEOTIDE SEQUENCE [LARGE SCALE GENOMIC DNA]</scope>
    <source>
        <strain evidence="2 3">FI11640</strain>
    </source>
</reference>
<accession>A0ABU7SWC2</accession>
<comment type="caution">
    <text evidence="2">The sequence shown here is derived from an EMBL/GenBank/DDBJ whole genome shotgun (WGS) entry which is preliminary data.</text>
</comment>
<feature type="transmembrane region" description="Helical" evidence="1">
    <location>
        <begin position="16"/>
        <end position="34"/>
    </location>
</feature>
<dbReference type="RefSeq" id="WP_331243152.1">
    <property type="nucleotide sequence ID" value="NZ_JAQSGJ010000003.1"/>
</dbReference>
<evidence type="ECO:0000313" key="2">
    <source>
        <dbReference type="EMBL" id="MEE6714632.1"/>
    </source>
</evidence>
<dbReference type="Proteomes" id="UP001330016">
    <property type="component" value="Unassembled WGS sequence"/>
</dbReference>
<evidence type="ECO:0000256" key="1">
    <source>
        <dbReference type="SAM" id="Phobius"/>
    </source>
</evidence>
<name>A0ABU7SWC2_9LACO</name>
<keyword evidence="1" id="KW-0812">Transmembrane</keyword>
<gene>
    <name evidence="2" type="ORF">PS435_02065</name>
</gene>
<dbReference type="Pfam" id="PF20585">
    <property type="entry name" value="Pectate_lyase_5"/>
    <property type="match status" value="1"/>
</dbReference>
<keyword evidence="1" id="KW-0472">Membrane</keyword>
<proteinExistence type="predicted"/>
<sequence length="1098" mass="116709">MEHTNEVYKDIDPPSVWLSAFVLAVFMIFTALVVHSSTCLADTTETNYSPVRSNQFFSESKVDANRSSALLKYRALPIQNLADASGRYADAMTDYDDVGTYSTIQAIKAADNNVPTIVKTADQLIAALTNKNVHYIQLGANILMSGSAVSGYQSRSMLSATSGNVPARNFVIDGNQGQYTLEGNYWGNEGPEIYLNNTFQGTVAFNNIQLCGTSYWGPLTLRDQNGTAAQNTKLIYRNIDYQGSQLTASYYANVTFTGYNTVYCQKSYTGLDSSNNYSRTKAVTGYAYQENIEVSSVTFAKNTVYIGSSDGSGCISLGKWINYNGAALIDQNAQVTLSNAGNRGFTAWTQGLLVVNGTLTVSPYATLNVNLNNNTISGTPYNGITVDNYNSVKSNFVIADHAAVNINSDGPYNSYQSGGSIGTANIGGPLSIGTSSTVSVGQFAQLNVSAINCNTPNPVIDGANGSNFLLSQYARFSLTHTSNGTAASNKTNGLLYMGSGSNFQFSRAFSVNIEDDTTAATYAANGGISPALVYSPSGTLNVDTQNVYTWNKGNTNWGTDSSCWNNLANYDALYQSMFKMSSVYASSGWRSSTGSSTDQGSQTAFSAFNTDKLQRVQYTYVASVNINLNALTDKSTTVTGTVTTLDGLTGAEKPLAGGYVRVSGHVNNKNSNAIWTNGTTPTYTAAQVNADQPIAPATIVSPVANNPSLGTQYTANFNAVSGADGRFTINTAGNAPLMASNPSDTANASPTTNGRIQAYAFKNGNDSSTNTPVTDATPPVVTPYGSSEARSAVAATSAPLSAASFIKTATDFVSATGSNIWNKAITYQYDNSKNAADLWSAAGTNKPVYIIAADDQGNTTEVLSYVNIYQTTNAILVGKPTVVMKQLSTVPADWRQWSIDTNQVTAFKILANGTITQIPTSLIQSTASNAINQLGQHQIQYSLPASYGAQAVTGMVTFKSDTLSLKVDANPLDFGKHAFNIVGALFQPVNSTYAVQVDDDRVQTSQPWSLSVSATPFVSQSTAVQVSTEQLNLGLMDQANYFNSIMGTPFTVANDQTGSQTFDFINGPLDFCLNNATGSSGLNGHYTATMTWVLTDGL</sequence>
<dbReference type="InterPro" id="IPR046776">
    <property type="entry name" value="Pectate_lyase_5"/>
</dbReference>